<evidence type="ECO:0000256" key="4">
    <source>
        <dbReference type="ARBA" id="ARBA00022679"/>
    </source>
</evidence>
<keyword evidence="4 7" id="KW-0808">Transferase</keyword>
<reference evidence="7" key="1">
    <citation type="submission" date="2023-09" db="EMBL/GenBank/DDBJ databases">
        <title>First report of Pseudomonas coleopterorum DJ13 causing leaf spot on Rhododendron pulchrum Sweet in China.</title>
        <authorList>
            <person name="Zhang Y."/>
        </authorList>
    </citation>
    <scope>NUCLEOTIDE SEQUENCE</scope>
    <source>
        <strain evidence="7">DJ13</strain>
    </source>
</reference>
<comment type="pathway">
    <text evidence="1">Cofactor biosynthesis; adenosylcobalamin biosynthesis.</text>
</comment>
<keyword evidence="3 7" id="KW-0489">Methyltransferase</keyword>
<dbReference type="InterPro" id="IPR035996">
    <property type="entry name" value="4pyrrol_Methylase_sf"/>
</dbReference>
<dbReference type="InterPro" id="IPR012797">
    <property type="entry name" value="CobF"/>
</dbReference>
<dbReference type="EMBL" id="CP134081">
    <property type="protein sequence ID" value="WNC08525.1"/>
    <property type="molecule type" value="Genomic_DNA"/>
</dbReference>
<dbReference type="InterPro" id="IPR014777">
    <property type="entry name" value="4pyrrole_Mease_sub1"/>
</dbReference>
<protein>
    <submittedName>
        <fullName evidence="7">Precorrin-6A synthase (Deacetylating)</fullName>
        <ecNumber evidence="7">2.1.1.152</ecNumber>
    </submittedName>
</protein>
<dbReference type="Gene3D" id="3.30.950.10">
    <property type="entry name" value="Methyltransferase, Cobalt-precorrin-4 Transmethylase, Domain 2"/>
    <property type="match status" value="1"/>
</dbReference>
<keyword evidence="5" id="KW-0949">S-adenosyl-L-methionine</keyword>
<dbReference type="Proteomes" id="UP001258207">
    <property type="component" value="Chromosome"/>
</dbReference>
<dbReference type="Pfam" id="PF00590">
    <property type="entry name" value="TP_methylase"/>
    <property type="match status" value="1"/>
</dbReference>
<organism evidence="7 8">
    <name type="scientific">Pseudomonas coleopterorum</name>
    <dbReference type="NCBI Taxonomy" id="1605838"/>
    <lineage>
        <taxon>Bacteria</taxon>
        <taxon>Pseudomonadati</taxon>
        <taxon>Pseudomonadota</taxon>
        <taxon>Gammaproteobacteria</taxon>
        <taxon>Pseudomonadales</taxon>
        <taxon>Pseudomonadaceae</taxon>
        <taxon>Pseudomonas</taxon>
    </lineage>
</organism>
<dbReference type="RefSeq" id="WP_310791362.1">
    <property type="nucleotide sequence ID" value="NZ_CP134081.1"/>
</dbReference>
<evidence type="ECO:0000313" key="7">
    <source>
        <dbReference type="EMBL" id="WNC08525.1"/>
    </source>
</evidence>
<accession>A0AAJ6LXI1</accession>
<dbReference type="PANTHER" id="PTHR43467">
    <property type="entry name" value="COBALT-PRECORRIN-2 C(20)-METHYLTRANSFERASE"/>
    <property type="match status" value="1"/>
</dbReference>
<dbReference type="InterPro" id="IPR014776">
    <property type="entry name" value="4pyrrole_Mease_sub2"/>
</dbReference>
<sequence length="251" mass="27526">MKTLLIIGIGAGHPEHITVQAARALGRVDVFFLLDKGEHKGKLNALRRDILERHTTPGAYRVVEVLQPERPADSDYRASVDVLNTRKRAVFEQLLDDEVADGECAGVLVWGDPSLYDSTLRIVEAIAADGVRALDYEVFPGVTSVQALTAAHRITLNSIAGAVQITTGRRLAAGMPDGVDTVVVMLDAQDGFLALLGQDLDIYWGAYVGTVDEVLLSGRLDDMADTIVQARQEARHRHGWIMDSYLLRRRT</sequence>
<gene>
    <name evidence="7" type="primary">cobF</name>
    <name evidence="7" type="ORF">RI108_14580</name>
</gene>
<evidence type="ECO:0000313" key="8">
    <source>
        <dbReference type="Proteomes" id="UP001258207"/>
    </source>
</evidence>
<dbReference type="CDD" id="cd11643">
    <property type="entry name" value="Precorrin-6A-synthase"/>
    <property type="match status" value="1"/>
</dbReference>
<proteinExistence type="predicted"/>
<dbReference type="PIRSF" id="PIRSF036525">
    <property type="entry name" value="CobF"/>
    <property type="match status" value="1"/>
</dbReference>
<dbReference type="AlphaFoldDB" id="A0AAJ6LXI1"/>
<evidence type="ECO:0000259" key="6">
    <source>
        <dbReference type="Pfam" id="PF00590"/>
    </source>
</evidence>
<dbReference type="InterPro" id="IPR000878">
    <property type="entry name" value="4pyrrol_Mease"/>
</dbReference>
<evidence type="ECO:0000256" key="1">
    <source>
        <dbReference type="ARBA" id="ARBA00004953"/>
    </source>
</evidence>
<name>A0AAJ6LXI1_9PSED</name>
<evidence type="ECO:0000256" key="3">
    <source>
        <dbReference type="ARBA" id="ARBA00022603"/>
    </source>
</evidence>
<dbReference type="SUPFAM" id="SSF53790">
    <property type="entry name" value="Tetrapyrrole methylase"/>
    <property type="match status" value="1"/>
</dbReference>
<evidence type="ECO:0000256" key="2">
    <source>
        <dbReference type="ARBA" id="ARBA00022573"/>
    </source>
</evidence>
<feature type="domain" description="Tetrapyrrole methylase" evidence="6">
    <location>
        <begin position="3"/>
        <end position="223"/>
    </location>
</feature>
<dbReference type="GO" id="GO:0043819">
    <property type="term" value="F:precorrin-6A synthase (deacetylating) activity"/>
    <property type="evidence" value="ECO:0007669"/>
    <property type="project" value="UniProtKB-EC"/>
</dbReference>
<dbReference type="PANTHER" id="PTHR43467:SF1">
    <property type="entry name" value="PRECORRIN-6A SYNTHASE [DEACETYLATING]"/>
    <property type="match status" value="1"/>
</dbReference>
<dbReference type="GO" id="GO:0032259">
    <property type="term" value="P:methylation"/>
    <property type="evidence" value="ECO:0007669"/>
    <property type="project" value="UniProtKB-KW"/>
</dbReference>
<keyword evidence="2" id="KW-0169">Cobalamin biosynthesis</keyword>
<dbReference type="GO" id="GO:0009236">
    <property type="term" value="P:cobalamin biosynthetic process"/>
    <property type="evidence" value="ECO:0007669"/>
    <property type="project" value="UniProtKB-KW"/>
</dbReference>
<dbReference type="NCBIfam" id="TIGR02434">
    <property type="entry name" value="CobF"/>
    <property type="match status" value="1"/>
</dbReference>
<dbReference type="Gene3D" id="3.40.1010.10">
    <property type="entry name" value="Cobalt-precorrin-4 Transmethylase, Domain 1"/>
    <property type="match status" value="1"/>
</dbReference>
<dbReference type="EC" id="2.1.1.152" evidence="7"/>
<evidence type="ECO:0000256" key="5">
    <source>
        <dbReference type="ARBA" id="ARBA00022691"/>
    </source>
</evidence>